<dbReference type="EMBL" id="CAJNOK010000856">
    <property type="protein sequence ID" value="CAF0779574.1"/>
    <property type="molecule type" value="Genomic_DNA"/>
</dbReference>
<evidence type="ECO:0000256" key="5">
    <source>
        <dbReference type="ARBA" id="ARBA00023242"/>
    </source>
</evidence>
<dbReference type="GO" id="GO:0000724">
    <property type="term" value="P:double-strand break repair via homologous recombination"/>
    <property type="evidence" value="ECO:0007669"/>
    <property type="project" value="TreeGrafter"/>
</dbReference>
<evidence type="ECO:0000313" key="10">
    <source>
        <dbReference type="EMBL" id="CAF0779574.1"/>
    </source>
</evidence>
<keyword evidence="4" id="KW-0235">DNA replication</keyword>
<dbReference type="GO" id="GO:0000166">
    <property type="term" value="F:nucleotide binding"/>
    <property type="evidence" value="ECO:0007669"/>
    <property type="project" value="InterPro"/>
</dbReference>
<comment type="function">
    <text evidence="6">Essential component of the RMI complex, a complex that plays an important role in the processing of homologous recombination intermediates to limit DNA crossover formation in cells. Promotes TOP3A binding to double Holliday junctions (DHJ) and hence stimulates TOP3A-mediated dissolution. Required for BLM phosphorylation during mitosis. Within the BLM complex, required for BLM and TOP3A stability.</text>
</comment>
<dbReference type="Proteomes" id="UP000677228">
    <property type="component" value="Unassembled WGS sequence"/>
</dbReference>
<evidence type="ECO:0000313" key="13">
    <source>
        <dbReference type="EMBL" id="CAF3777240.1"/>
    </source>
</evidence>
<comment type="similarity">
    <text evidence="2">Belongs to the RMI1 family.</text>
</comment>
<evidence type="ECO:0000256" key="3">
    <source>
        <dbReference type="ARBA" id="ARBA00018987"/>
    </source>
</evidence>
<dbReference type="Gene3D" id="1.10.8.1020">
    <property type="entry name" value="RecQ-mediated genome instability protein 1, N-terminal domain"/>
    <property type="match status" value="1"/>
</dbReference>
<dbReference type="InterPro" id="IPR042470">
    <property type="entry name" value="RMI1_N_C_sf"/>
</dbReference>
<evidence type="ECO:0000256" key="4">
    <source>
        <dbReference type="ARBA" id="ARBA00022705"/>
    </source>
</evidence>
<dbReference type="PANTHER" id="PTHR14790">
    <property type="entry name" value="RECQ-MEDIATED GENOME INSTABILITY PROTEIN 1 RMI1"/>
    <property type="match status" value="1"/>
</dbReference>
<dbReference type="InterPro" id="IPR013894">
    <property type="entry name" value="RMI1_OB"/>
</dbReference>
<dbReference type="OrthoDB" id="341511at2759"/>
<dbReference type="SMART" id="SM01161">
    <property type="entry name" value="DUF1767"/>
    <property type="match status" value="1"/>
</dbReference>
<dbReference type="GO" id="GO:0016604">
    <property type="term" value="C:nuclear body"/>
    <property type="evidence" value="ECO:0007669"/>
    <property type="project" value="TreeGrafter"/>
</dbReference>
<dbReference type="AlphaFoldDB" id="A0A814H7X5"/>
<dbReference type="InterPro" id="IPR044881">
    <property type="entry name" value="RMI1_N_N_sf"/>
</dbReference>
<sequence>MPPVLDNIQQSFNRKYTFSPPDQWLKLCLDWLKSEYQFATLTNDYCLERIYEQWLHSDLNLIQGMKSLPDTCLQDDQKILLSGKYPLQINKVLCISDSYYTQLLDIQGKDQENARVNADAVGDTQWKPPPAKRMLWFELTDGVIRINGMEYETIQNLDRNIKPGTKILVSGPVTCRRGGIFLTNKNTKILGGYVEQLLITNSNTQSSLDRLTVSQIQPVSSSTRSIVQTTNHNPSSFDDDDIDDDVLLAIANSTDFSSSGQNHTTSTIPYTLETNRTTTMVHTATAVSSLNNHSFEMPDARQTTVTVPSQVLNEEMYMDYSSFLDNDDDFFPQQQRQIVTEAKVANIIEITEDDSNEQIAPKRRRRIVSDEACSPPSLQTTTTNSISIRTTTTIKPAYKYPYTYLSLIEKELRSSITVEMDYQVKAYVSTLLDNPTIKNGDWFFKACINDGSQCQIVQLHPNIINEKLGLNGREFTLKRKELKTKPQQENEFKLIYNQKLKDFTKWLSNCYAILTLRFQQGNDEQTPIVMKIDSI</sequence>
<comment type="subcellular location">
    <subcellularLocation>
        <location evidence="1">Nucleus</location>
    </subcellularLocation>
</comment>
<dbReference type="Proteomes" id="UP000682733">
    <property type="component" value="Unassembled WGS sequence"/>
</dbReference>
<protein>
    <recommendedName>
        <fullName evidence="3">RecQ-mediated genome instability protein 1</fullName>
    </recommendedName>
</protein>
<evidence type="ECO:0000256" key="1">
    <source>
        <dbReference type="ARBA" id="ARBA00004123"/>
    </source>
</evidence>
<dbReference type="GO" id="GO:0031422">
    <property type="term" value="C:RecQ family helicase-topoisomerase III complex"/>
    <property type="evidence" value="ECO:0007669"/>
    <property type="project" value="TreeGrafter"/>
</dbReference>
<feature type="domain" description="RMI1 N-terminal" evidence="9">
    <location>
        <begin position="12"/>
        <end position="61"/>
    </location>
</feature>
<evidence type="ECO:0000313" key="12">
    <source>
        <dbReference type="EMBL" id="CAF3561050.1"/>
    </source>
</evidence>
<dbReference type="Pfam" id="PF21000">
    <property type="entry name" value="RMI1_N_N"/>
    <property type="match status" value="1"/>
</dbReference>
<evidence type="ECO:0000259" key="7">
    <source>
        <dbReference type="Pfam" id="PF08585"/>
    </source>
</evidence>
<comment type="caution">
    <text evidence="11">The sequence shown here is derived from an EMBL/GenBank/DDBJ whole genome shotgun (WGS) entry which is preliminary data.</text>
</comment>
<evidence type="ECO:0000259" key="8">
    <source>
        <dbReference type="Pfam" id="PF16099"/>
    </source>
</evidence>
<accession>A0A814H7X5</accession>
<feature type="domain" description="RecQ-mediated genome instability protein 1 C-terminal OB-fold" evidence="8">
    <location>
        <begin position="401"/>
        <end position="532"/>
    </location>
</feature>
<reference evidence="11" key="1">
    <citation type="submission" date="2021-02" db="EMBL/GenBank/DDBJ databases">
        <authorList>
            <person name="Nowell W R."/>
        </authorList>
    </citation>
    <scope>NUCLEOTIDE SEQUENCE</scope>
</reference>
<dbReference type="PANTHER" id="PTHR14790:SF15">
    <property type="entry name" value="RECQ-MEDIATED GENOME INSTABILITY PROTEIN 1"/>
    <property type="match status" value="1"/>
</dbReference>
<dbReference type="InterPro" id="IPR032199">
    <property type="entry name" value="RMI1_C"/>
</dbReference>
<dbReference type="GO" id="GO:0000712">
    <property type="term" value="P:resolution of meiotic recombination intermediates"/>
    <property type="evidence" value="ECO:0007669"/>
    <property type="project" value="TreeGrafter"/>
</dbReference>
<feature type="domain" description="RecQ mediated genome instability protein 1 OB-fold" evidence="7">
    <location>
        <begin position="71"/>
        <end position="202"/>
    </location>
</feature>
<keyword evidence="5" id="KW-0539">Nucleus</keyword>
<evidence type="ECO:0000259" key="9">
    <source>
        <dbReference type="Pfam" id="PF21000"/>
    </source>
</evidence>
<dbReference type="EMBL" id="CAJNOQ010003310">
    <property type="protein sequence ID" value="CAF1005943.1"/>
    <property type="molecule type" value="Genomic_DNA"/>
</dbReference>
<keyword evidence="14" id="KW-1185">Reference proteome</keyword>
<evidence type="ECO:0000256" key="6">
    <source>
        <dbReference type="ARBA" id="ARBA00024977"/>
    </source>
</evidence>
<dbReference type="EMBL" id="CAJOBA010000856">
    <property type="protein sequence ID" value="CAF3561050.1"/>
    <property type="molecule type" value="Genomic_DNA"/>
</dbReference>
<organism evidence="11 14">
    <name type="scientific">Didymodactylos carnosus</name>
    <dbReference type="NCBI Taxonomy" id="1234261"/>
    <lineage>
        <taxon>Eukaryota</taxon>
        <taxon>Metazoa</taxon>
        <taxon>Spiralia</taxon>
        <taxon>Gnathifera</taxon>
        <taxon>Rotifera</taxon>
        <taxon>Eurotatoria</taxon>
        <taxon>Bdelloidea</taxon>
        <taxon>Philodinida</taxon>
        <taxon>Philodinidae</taxon>
        <taxon>Didymodactylos</taxon>
    </lineage>
</organism>
<dbReference type="InterPro" id="IPR049363">
    <property type="entry name" value="RMI1_N"/>
</dbReference>
<evidence type="ECO:0000313" key="14">
    <source>
        <dbReference type="Proteomes" id="UP000663829"/>
    </source>
</evidence>
<proteinExistence type="inferred from homology"/>
<dbReference type="Proteomes" id="UP000663829">
    <property type="component" value="Unassembled WGS sequence"/>
</dbReference>
<dbReference type="Gene3D" id="2.40.50.770">
    <property type="entry name" value="RecQ-mediated genome instability protein Rmi1, C-terminal domain"/>
    <property type="match status" value="1"/>
</dbReference>
<evidence type="ECO:0000313" key="11">
    <source>
        <dbReference type="EMBL" id="CAF1005943.1"/>
    </source>
</evidence>
<evidence type="ECO:0000256" key="2">
    <source>
        <dbReference type="ARBA" id="ARBA00006395"/>
    </source>
</evidence>
<gene>
    <name evidence="11" type="ORF">GPM918_LOCUS14009</name>
    <name evidence="10" type="ORF">OVA965_LOCUS3531</name>
    <name evidence="13" type="ORF">SRO942_LOCUS14009</name>
    <name evidence="12" type="ORF">TMI583_LOCUS3530</name>
</gene>
<dbReference type="Pfam" id="PF16099">
    <property type="entry name" value="RMI1_C"/>
    <property type="match status" value="1"/>
</dbReference>
<dbReference type="Pfam" id="PF08585">
    <property type="entry name" value="RMI1_N_C"/>
    <property type="match status" value="1"/>
</dbReference>
<name>A0A814H7X5_9BILA</name>
<dbReference type="GO" id="GO:0006260">
    <property type="term" value="P:DNA replication"/>
    <property type="evidence" value="ECO:0007669"/>
    <property type="project" value="UniProtKB-KW"/>
</dbReference>
<dbReference type="Gene3D" id="2.40.50.510">
    <property type="match status" value="1"/>
</dbReference>
<dbReference type="EMBL" id="CAJOBC010003310">
    <property type="protein sequence ID" value="CAF3777240.1"/>
    <property type="molecule type" value="Genomic_DNA"/>
</dbReference>
<dbReference type="Proteomes" id="UP000681722">
    <property type="component" value="Unassembled WGS sequence"/>
</dbReference>